<evidence type="ECO:0000313" key="2">
    <source>
        <dbReference type="EMBL" id="HFN00915.1"/>
    </source>
</evidence>
<dbReference type="InterPro" id="IPR007404">
    <property type="entry name" value="YdjM-like"/>
</dbReference>
<accession>A0A7C3PIP7</accession>
<evidence type="ECO:0008006" key="3">
    <source>
        <dbReference type="Google" id="ProtNLM"/>
    </source>
</evidence>
<dbReference type="AlphaFoldDB" id="A0A7C3PIP7"/>
<sequence length="206" mass="22749">MSSFIGHSLAGLTTYAIAQQFQADRSNQSNQLDWKWLLWLLVIASSPDIDYLIPALRVQQVDQTLRITHSLLGVLLLPGCTILGLWLLGNRGKGYKLQSLQVVLVGLSHLLLDLLTGVFPLPLLYPLSTQVFKLPFGLLPSAGRIQLSNYLLYRNLLIELGVLLPLSMSLLLSVRDSARSPKGLLIVAAGLVVSICFMVWAFTLDR</sequence>
<organism evidence="2">
    <name type="scientific">Oscillatoriales cyanobacterium SpSt-418</name>
    <dbReference type="NCBI Taxonomy" id="2282169"/>
    <lineage>
        <taxon>Bacteria</taxon>
        <taxon>Bacillati</taxon>
        <taxon>Cyanobacteriota</taxon>
        <taxon>Cyanophyceae</taxon>
        <taxon>Oscillatoriophycideae</taxon>
        <taxon>Oscillatoriales</taxon>
    </lineage>
</organism>
<protein>
    <recommendedName>
        <fullName evidence="3">Metal-dependent hydrolase</fullName>
    </recommendedName>
</protein>
<dbReference type="EMBL" id="DSRU01000349">
    <property type="protein sequence ID" value="HFN00915.1"/>
    <property type="molecule type" value="Genomic_DNA"/>
</dbReference>
<reference evidence="2" key="1">
    <citation type="journal article" date="2020" name="mSystems">
        <title>Genome- and Community-Level Interaction Insights into Carbon Utilization and Element Cycling Functions of Hydrothermarchaeota in Hydrothermal Sediment.</title>
        <authorList>
            <person name="Zhou Z."/>
            <person name="Liu Y."/>
            <person name="Xu W."/>
            <person name="Pan J."/>
            <person name="Luo Z.H."/>
            <person name="Li M."/>
        </authorList>
    </citation>
    <scope>NUCLEOTIDE SEQUENCE [LARGE SCALE GENOMIC DNA]</scope>
    <source>
        <strain evidence="2">SpSt-418</strain>
    </source>
</reference>
<feature type="transmembrane region" description="Helical" evidence="1">
    <location>
        <begin position="100"/>
        <end position="125"/>
    </location>
</feature>
<feature type="transmembrane region" description="Helical" evidence="1">
    <location>
        <begin position="67"/>
        <end position="88"/>
    </location>
</feature>
<feature type="transmembrane region" description="Helical" evidence="1">
    <location>
        <begin position="151"/>
        <end position="172"/>
    </location>
</feature>
<feature type="transmembrane region" description="Helical" evidence="1">
    <location>
        <begin position="184"/>
        <end position="203"/>
    </location>
</feature>
<comment type="caution">
    <text evidence="2">The sequence shown here is derived from an EMBL/GenBank/DDBJ whole genome shotgun (WGS) entry which is preliminary data.</text>
</comment>
<gene>
    <name evidence="2" type="ORF">ENR64_24800</name>
</gene>
<keyword evidence="1" id="KW-0812">Transmembrane</keyword>
<keyword evidence="1" id="KW-1133">Transmembrane helix</keyword>
<proteinExistence type="predicted"/>
<dbReference type="Pfam" id="PF04307">
    <property type="entry name" value="YdjM"/>
    <property type="match status" value="1"/>
</dbReference>
<evidence type="ECO:0000256" key="1">
    <source>
        <dbReference type="SAM" id="Phobius"/>
    </source>
</evidence>
<keyword evidence="1" id="KW-0472">Membrane</keyword>
<name>A0A7C3PIP7_9CYAN</name>